<feature type="compositionally biased region" description="Low complexity" evidence="1">
    <location>
        <begin position="52"/>
        <end position="63"/>
    </location>
</feature>
<keyword evidence="2" id="KW-0472">Membrane</keyword>
<feature type="transmembrane region" description="Helical" evidence="2">
    <location>
        <begin position="72"/>
        <end position="94"/>
    </location>
</feature>
<dbReference type="AlphaFoldDB" id="A0A1I6HY76"/>
<feature type="transmembrane region" description="Helical" evidence="2">
    <location>
        <begin position="114"/>
        <end position="132"/>
    </location>
</feature>
<gene>
    <name evidence="4" type="ORF">SAMN04487947_2642</name>
</gene>
<evidence type="ECO:0000256" key="1">
    <source>
        <dbReference type="SAM" id="MobiDB-lite"/>
    </source>
</evidence>
<keyword evidence="2" id="KW-1133">Transmembrane helix</keyword>
<dbReference type="Proteomes" id="UP000198531">
    <property type="component" value="Unassembled WGS sequence"/>
</dbReference>
<evidence type="ECO:0000313" key="4">
    <source>
        <dbReference type="EMBL" id="SFR59359.1"/>
    </source>
</evidence>
<feature type="compositionally biased region" description="Basic and acidic residues" evidence="1">
    <location>
        <begin position="27"/>
        <end position="43"/>
    </location>
</feature>
<protein>
    <recommendedName>
        <fullName evidence="3">DUF8060 domain-containing protein</fullName>
    </recommendedName>
</protein>
<keyword evidence="5" id="KW-1185">Reference proteome</keyword>
<evidence type="ECO:0000256" key="2">
    <source>
        <dbReference type="SAM" id="Phobius"/>
    </source>
</evidence>
<keyword evidence="2" id="KW-0812">Transmembrane</keyword>
<reference evidence="5" key="1">
    <citation type="submission" date="2016-10" db="EMBL/GenBank/DDBJ databases">
        <authorList>
            <person name="Varghese N."/>
            <person name="Submissions S."/>
        </authorList>
    </citation>
    <scope>NUCLEOTIDE SEQUENCE [LARGE SCALE GENOMIC DNA]</scope>
    <source>
        <strain evidence="5">CGMCC 1.7736</strain>
    </source>
</reference>
<evidence type="ECO:0000313" key="5">
    <source>
        <dbReference type="Proteomes" id="UP000198531"/>
    </source>
</evidence>
<proteinExistence type="predicted"/>
<sequence length="142" mass="14771">MTDETEQTTEAANRTADGPNRATGGPADERTAGDRSGSDRQDGDGPPGADPGGSDASDGSDGSETVDRLRTVLNYAVLAGLLLLAVLSAVQLYWAISRTISTFVVYEYRAPVQAAFNLVVLLVAALGISVQLRRLTGSDASE</sequence>
<dbReference type="STRING" id="553469.SAMN04487947_2642"/>
<evidence type="ECO:0000259" key="3">
    <source>
        <dbReference type="Pfam" id="PF26256"/>
    </source>
</evidence>
<dbReference type="EMBL" id="FOYT01000002">
    <property type="protein sequence ID" value="SFR59359.1"/>
    <property type="molecule type" value="Genomic_DNA"/>
</dbReference>
<feature type="region of interest" description="Disordered" evidence="1">
    <location>
        <begin position="1"/>
        <end position="65"/>
    </location>
</feature>
<accession>A0A1I6HY76</accession>
<dbReference type="InterPro" id="IPR058373">
    <property type="entry name" value="DUF8060"/>
</dbReference>
<dbReference type="RefSeq" id="WP_089808335.1">
    <property type="nucleotide sequence ID" value="NZ_FOYT01000002.1"/>
</dbReference>
<organism evidence="4 5">
    <name type="scientific">Halogeometricum rufum</name>
    <dbReference type="NCBI Taxonomy" id="553469"/>
    <lineage>
        <taxon>Archaea</taxon>
        <taxon>Methanobacteriati</taxon>
        <taxon>Methanobacteriota</taxon>
        <taxon>Stenosarchaea group</taxon>
        <taxon>Halobacteria</taxon>
        <taxon>Halobacteriales</taxon>
        <taxon>Haloferacaceae</taxon>
        <taxon>Halogeometricum</taxon>
    </lineage>
</organism>
<feature type="domain" description="DUF8060" evidence="3">
    <location>
        <begin position="28"/>
        <end position="136"/>
    </location>
</feature>
<name>A0A1I6HY76_9EURY</name>
<dbReference type="Pfam" id="PF26256">
    <property type="entry name" value="DUF8060"/>
    <property type="match status" value="1"/>
</dbReference>